<dbReference type="KEGG" id="red:roselon_02714"/>
<keyword evidence="1" id="KW-0732">Signal</keyword>
<dbReference type="Proteomes" id="UP000019593">
    <property type="component" value="Chromosome"/>
</dbReference>
<protein>
    <recommendedName>
        <fullName evidence="4">DUF3887 domain-containing protein</fullName>
    </recommendedName>
</protein>
<dbReference type="RefSeq" id="WP_025312723.1">
    <property type="nucleotide sequence ID" value="NZ_CP004372.1"/>
</dbReference>
<evidence type="ECO:0000256" key="1">
    <source>
        <dbReference type="SAM" id="SignalP"/>
    </source>
</evidence>
<dbReference type="HOGENOM" id="CLU_1795026_0_0_5"/>
<dbReference type="AlphaFoldDB" id="W8RUU8"/>
<evidence type="ECO:0000313" key="3">
    <source>
        <dbReference type="Proteomes" id="UP000019593"/>
    </source>
</evidence>
<proteinExistence type="predicted"/>
<dbReference type="EMBL" id="CP004372">
    <property type="protein sequence ID" value="AHM05013.1"/>
    <property type="molecule type" value="Genomic_DNA"/>
</dbReference>
<dbReference type="STRING" id="1294273.roselon_02714"/>
<gene>
    <name evidence="2" type="ORF">roselon_02714</name>
</gene>
<accession>W8RUU8</accession>
<evidence type="ECO:0000313" key="2">
    <source>
        <dbReference type="EMBL" id="AHM05013.1"/>
    </source>
</evidence>
<dbReference type="OrthoDB" id="7742632at2"/>
<name>W8RUU8_9RHOB</name>
<feature type="chain" id="PRO_5004915176" description="DUF3887 domain-containing protein" evidence="1">
    <location>
        <begin position="23"/>
        <end position="144"/>
    </location>
</feature>
<evidence type="ECO:0008006" key="4">
    <source>
        <dbReference type="Google" id="ProtNLM"/>
    </source>
</evidence>
<organism evidence="2 3">
    <name type="scientific">Roseicyclus elongatus DSM 19469</name>
    <dbReference type="NCBI Taxonomy" id="1294273"/>
    <lineage>
        <taxon>Bacteria</taxon>
        <taxon>Pseudomonadati</taxon>
        <taxon>Pseudomonadota</taxon>
        <taxon>Alphaproteobacteria</taxon>
        <taxon>Rhodobacterales</taxon>
        <taxon>Roseobacteraceae</taxon>
        <taxon>Roseicyclus</taxon>
    </lineage>
</organism>
<keyword evidence="3" id="KW-1185">Reference proteome</keyword>
<sequence>MARLFSALALVLSLVATSPALAQTPGSGMFASYEQMRATLDQLMSTRQITQLLTMFGGADEISQADMAQIEGQVRALFPRDFTGNAVMLRQPMGGGFQQELIAYWEGGTNYIYARLLFHTRPEGGVVALNMTFNSDPDVLIPLF</sequence>
<reference evidence="2 3" key="1">
    <citation type="submission" date="2013-03" db="EMBL/GenBank/DDBJ databases">
        <authorList>
            <person name="Fiebig A."/>
            <person name="Goeker M."/>
            <person name="Klenk H.-P.P."/>
        </authorList>
    </citation>
    <scope>NUCLEOTIDE SEQUENCE [LARGE SCALE GENOMIC DNA]</scope>
    <source>
        <strain evidence="3">DSM 19469</strain>
    </source>
</reference>
<feature type="signal peptide" evidence="1">
    <location>
        <begin position="1"/>
        <end position="22"/>
    </location>
</feature>
<dbReference type="eggNOG" id="ENOG50332PW">
    <property type="taxonomic scope" value="Bacteria"/>
</dbReference>